<feature type="compositionally biased region" description="Gly residues" evidence="1">
    <location>
        <begin position="207"/>
        <end position="222"/>
    </location>
</feature>
<name>A0A836CER4_9STRA</name>
<feature type="chain" id="PRO_5033045832" evidence="2">
    <location>
        <begin position="18"/>
        <end position="231"/>
    </location>
</feature>
<keyword evidence="2" id="KW-0732">Signal</keyword>
<dbReference type="AlphaFoldDB" id="A0A836CER4"/>
<proteinExistence type="predicted"/>
<dbReference type="Proteomes" id="UP000664859">
    <property type="component" value="Unassembled WGS sequence"/>
</dbReference>
<keyword evidence="4" id="KW-1185">Reference proteome</keyword>
<accession>A0A836CER4</accession>
<evidence type="ECO:0000256" key="2">
    <source>
        <dbReference type="SAM" id="SignalP"/>
    </source>
</evidence>
<evidence type="ECO:0000256" key="1">
    <source>
        <dbReference type="SAM" id="MobiDB-lite"/>
    </source>
</evidence>
<gene>
    <name evidence="3" type="ORF">JKP88DRAFT_321423</name>
</gene>
<reference evidence="3" key="1">
    <citation type="submission" date="2021-02" db="EMBL/GenBank/DDBJ databases">
        <title>First Annotated Genome of the Yellow-green Alga Tribonema minus.</title>
        <authorList>
            <person name="Mahan K.M."/>
        </authorList>
    </citation>
    <scope>NUCLEOTIDE SEQUENCE</scope>
    <source>
        <strain evidence="3">UTEX B ZZ1240</strain>
    </source>
</reference>
<evidence type="ECO:0000313" key="4">
    <source>
        <dbReference type="Proteomes" id="UP000664859"/>
    </source>
</evidence>
<feature type="signal peptide" evidence="2">
    <location>
        <begin position="1"/>
        <end position="17"/>
    </location>
</feature>
<comment type="caution">
    <text evidence="3">The sequence shown here is derived from an EMBL/GenBank/DDBJ whole genome shotgun (WGS) entry which is preliminary data.</text>
</comment>
<sequence length="231" mass="24102">MTPQLCCMLLVIAIGLATLFPEPPAPDLTLSTQMSTPTAARGCVKRAAACSSVTQGTTCHCRGEVCCAQCSHPLAVATLSVLLREVCWWLVEERCCCWVLLLGCHTPSFMRCVLQAQCRPHRSSSIPRLQQKPAYGALLGQQKGYRAQHLHVQRSQLRQLREMAAAALTHAAAPATGSGQKRNVKNAAGAPATPLLLAPPQARIQGGRSGGGGGGSGGGSGGRARAAECGP</sequence>
<protein>
    <submittedName>
        <fullName evidence="3">Uncharacterized protein</fullName>
    </submittedName>
</protein>
<organism evidence="3 4">
    <name type="scientific">Tribonema minus</name>
    <dbReference type="NCBI Taxonomy" id="303371"/>
    <lineage>
        <taxon>Eukaryota</taxon>
        <taxon>Sar</taxon>
        <taxon>Stramenopiles</taxon>
        <taxon>Ochrophyta</taxon>
        <taxon>PX clade</taxon>
        <taxon>Xanthophyceae</taxon>
        <taxon>Tribonematales</taxon>
        <taxon>Tribonemataceae</taxon>
        <taxon>Tribonema</taxon>
    </lineage>
</organism>
<evidence type="ECO:0000313" key="3">
    <source>
        <dbReference type="EMBL" id="KAG5181211.1"/>
    </source>
</evidence>
<dbReference type="EMBL" id="JAFCMP010000334">
    <property type="protein sequence ID" value="KAG5181211.1"/>
    <property type="molecule type" value="Genomic_DNA"/>
</dbReference>
<feature type="region of interest" description="Disordered" evidence="1">
    <location>
        <begin position="199"/>
        <end position="231"/>
    </location>
</feature>